<organism evidence="2 3">
    <name type="scientific">Planobispora siamensis</name>
    <dbReference type="NCBI Taxonomy" id="936338"/>
    <lineage>
        <taxon>Bacteria</taxon>
        <taxon>Bacillati</taxon>
        <taxon>Actinomycetota</taxon>
        <taxon>Actinomycetes</taxon>
        <taxon>Streptosporangiales</taxon>
        <taxon>Streptosporangiaceae</taxon>
        <taxon>Planobispora</taxon>
    </lineage>
</organism>
<dbReference type="Gene3D" id="2.60.120.200">
    <property type="match status" value="1"/>
</dbReference>
<accession>A0A8J3SB15</accession>
<gene>
    <name evidence="2" type="ORF">Psi01_05700</name>
</gene>
<dbReference type="RefSeq" id="WP_204062325.1">
    <property type="nucleotide sequence ID" value="NZ_BOOJ01000007.1"/>
</dbReference>
<dbReference type="EMBL" id="BOOJ01000007">
    <property type="protein sequence ID" value="GIH89940.1"/>
    <property type="molecule type" value="Genomic_DNA"/>
</dbReference>
<feature type="transmembrane region" description="Helical" evidence="1">
    <location>
        <begin position="356"/>
        <end position="382"/>
    </location>
</feature>
<sequence>MSTGTATPYRSPLRTGRGGFTQQLRAEWTKFRTVRGWVLATGAAALVTVLLGLLLAAGDRSVCSNGPVEIPCPVPPTGPGGEAVEDDFYLVYRQLTGDGSITVRVTSMTGQIRLPDETPGVRNVAPGVVPWAKAGVIVKASGEQVSPYAAVMVTGEHGVRMQHDFTHDTAGLPGKVSRESPRWLRLTRTGDTLTGYESADGVRWTAVGTARPAGLPDTVRIGMFAASPGHLTATGGFGGPSAMRFAEVTAVFDRVALEGAVTGGGWDRHDVGVTLGPDGSPHHPGGLVESGGTFTVTGVGDIAPSMEGARIETPLTGVVIGLIIVIVVAATFATAEYRRGMIRTTLLAGPRRGRVAAAKAVVIGAVAFAAGLAAAGILVPLGARILRGGGTPVLPVSTLTELRVIAGCAALLAATAVLALALGVLFRRGLAAVTAAIVMIVVPYVLAATAVLPPGAGQWLLRLTPAAAFSALQSIPRYPQVIGDYTPVAGYYPLAPWAGLAVLCGYAALALGLAVLALRRRDA</sequence>
<keyword evidence="1" id="KW-0812">Transmembrane</keyword>
<dbReference type="Proteomes" id="UP000619788">
    <property type="component" value="Unassembled WGS sequence"/>
</dbReference>
<keyword evidence="3" id="KW-1185">Reference proteome</keyword>
<keyword evidence="1" id="KW-0472">Membrane</keyword>
<keyword evidence="1" id="KW-1133">Transmembrane helix</keyword>
<reference evidence="2 3" key="1">
    <citation type="submission" date="2021-01" db="EMBL/GenBank/DDBJ databases">
        <title>Whole genome shotgun sequence of Planobispora siamensis NBRC 107568.</title>
        <authorList>
            <person name="Komaki H."/>
            <person name="Tamura T."/>
        </authorList>
    </citation>
    <scope>NUCLEOTIDE SEQUENCE [LARGE SCALE GENOMIC DNA]</scope>
    <source>
        <strain evidence="2 3">NBRC 107568</strain>
    </source>
</reference>
<dbReference type="GO" id="GO:0005886">
    <property type="term" value="C:plasma membrane"/>
    <property type="evidence" value="ECO:0007669"/>
    <property type="project" value="UniProtKB-SubCell"/>
</dbReference>
<feature type="transmembrane region" description="Helical" evidence="1">
    <location>
        <begin position="37"/>
        <end position="57"/>
    </location>
</feature>
<feature type="transmembrane region" description="Helical" evidence="1">
    <location>
        <begin position="433"/>
        <end position="452"/>
    </location>
</feature>
<name>A0A8J3SB15_9ACTN</name>
<evidence type="ECO:0000313" key="2">
    <source>
        <dbReference type="EMBL" id="GIH89940.1"/>
    </source>
</evidence>
<feature type="transmembrane region" description="Helical" evidence="1">
    <location>
        <begin position="402"/>
        <end position="426"/>
    </location>
</feature>
<evidence type="ECO:0000313" key="3">
    <source>
        <dbReference type="Proteomes" id="UP000619788"/>
    </source>
</evidence>
<proteinExistence type="predicted"/>
<evidence type="ECO:0000256" key="1">
    <source>
        <dbReference type="SAM" id="Phobius"/>
    </source>
</evidence>
<feature type="transmembrane region" description="Helical" evidence="1">
    <location>
        <begin position="315"/>
        <end position="335"/>
    </location>
</feature>
<protein>
    <recommendedName>
        <fullName evidence="4">ABC-2 family transporter protein</fullName>
    </recommendedName>
</protein>
<dbReference type="AlphaFoldDB" id="A0A8J3SB15"/>
<evidence type="ECO:0008006" key="4">
    <source>
        <dbReference type="Google" id="ProtNLM"/>
    </source>
</evidence>
<comment type="caution">
    <text evidence="2">The sequence shown here is derived from an EMBL/GenBank/DDBJ whole genome shotgun (WGS) entry which is preliminary data.</text>
</comment>
<feature type="transmembrane region" description="Helical" evidence="1">
    <location>
        <begin position="494"/>
        <end position="518"/>
    </location>
</feature>
<dbReference type="GO" id="GO:0140359">
    <property type="term" value="F:ABC-type transporter activity"/>
    <property type="evidence" value="ECO:0007669"/>
    <property type="project" value="InterPro"/>
</dbReference>